<name>A0ABW2F966_9BACL</name>
<dbReference type="Proteomes" id="UP001596378">
    <property type="component" value="Unassembled WGS sequence"/>
</dbReference>
<dbReference type="RefSeq" id="WP_378047368.1">
    <property type="nucleotide sequence ID" value="NZ_JBHMDN010000013.1"/>
</dbReference>
<dbReference type="InterPro" id="IPR034660">
    <property type="entry name" value="DinB/YfiT-like"/>
</dbReference>
<proteinExistence type="predicted"/>
<dbReference type="SUPFAM" id="SSF109854">
    <property type="entry name" value="DinB/YfiT-like putative metalloenzymes"/>
    <property type="match status" value="1"/>
</dbReference>
<evidence type="ECO:0000313" key="1">
    <source>
        <dbReference type="EMBL" id="MFC7148047.1"/>
    </source>
</evidence>
<organism evidence="1 2">
    <name type="scientific">Cohnella cellulosilytica</name>
    <dbReference type="NCBI Taxonomy" id="986710"/>
    <lineage>
        <taxon>Bacteria</taxon>
        <taxon>Bacillati</taxon>
        <taxon>Bacillota</taxon>
        <taxon>Bacilli</taxon>
        <taxon>Bacillales</taxon>
        <taxon>Paenibacillaceae</taxon>
        <taxon>Cohnella</taxon>
    </lineage>
</organism>
<evidence type="ECO:0000313" key="2">
    <source>
        <dbReference type="Proteomes" id="UP001596378"/>
    </source>
</evidence>
<protein>
    <recommendedName>
        <fullName evidence="3">DinB family protein</fullName>
    </recommendedName>
</protein>
<dbReference type="EMBL" id="JBHTAI010000003">
    <property type="protein sequence ID" value="MFC7148047.1"/>
    <property type="molecule type" value="Genomic_DNA"/>
</dbReference>
<accession>A0ABW2F966</accession>
<dbReference type="Gene3D" id="1.20.120.450">
    <property type="entry name" value="dinb family like domain"/>
    <property type="match status" value="1"/>
</dbReference>
<sequence length="83" mass="9602">MKGLLFGDADKLAAWMASGQADLKRYMEGLPDEDFLRKKTKPFYLEHGSVQAKWLIEIVTPAQHHRGQMFNYMKVLGCEGMYY</sequence>
<reference evidence="2" key="1">
    <citation type="journal article" date="2019" name="Int. J. Syst. Evol. Microbiol.">
        <title>The Global Catalogue of Microorganisms (GCM) 10K type strain sequencing project: providing services to taxonomists for standard genome sequencing and annotation.</title>
        <authorList>
            <consortium name="The Broad Institute Genomics Platform"/>
            <consortium name="The Broad Institute Genome Sequencing Center for Infectious Disease"/>
            <person name="Wu L."/>
            <person name="Ma J."/>
        </authorList>
    </citation>
    <scope>NUCLEOTIDE SEQUENCE [LARGE SCALE GENOMIC DNA]</scope>
    <source>
        <strain evidence="2">KCTC 12907</strain>
    </source>
</reference>
<comment type="caution">
    <text evidence="1">The sequence shown here is derived from an EMBL/GenBank/DDBJ whole genome shotgun (WGS) entry which is preliminary data.</text>
</comment>
<gene>
    <name evidence="1" type="ORF">ACFQMJ_05810</name>
</gene>
<keyword evidence="2" id="KW-1185">Reference proteome</keyword>
<evidence type="ECO:0008006" key="3">
    <source>
        <dbReference type="Google" id="ProtNLM"/>
    </source>
</evidence>